<protein>
    <submittedName>
        <fullName evidence="1">Uncharacterized protein</fullName>
    </submittedName>
</protein>
<evidence type="ECO:0000313" key="1">
    <source>
        <dbReference type="EMBL" id="EQD39503.1"/>
    </source>
</evidence>
<accession>T0Z2M2</accession>
<reference evidence="1" key="1">
    <citation type="submission" date="2013-08" db="EMBL/GenBank/DDBJ databases">
        <authorList>
            <person name="Mendez C."/>
            <person name="Richter M."/>
            <person name="Ferrer M."/>
            <person name="Sanchez J."/>
        </authorList>
    </citation>
    <scope>NUCLEOTIDE SEQUENCE</scope>
</reference>
<gene>
    <name evidence="1" type="ORF">B2A_11219</name>
</gene>
<reference evidence="1" key="2">
    <citation type="journal article" date="2014" name="ISME J.">
        <title>Microbial stratification in low pH oxic and suboxic macroscopic growths along an acid mine drainage.</title>
        <authorList>
            <person name="Mendez-Garcia C."/>
            <person name="Mesa V."/>
            <person name="Sprenger R.R."/>
            <person name="Richter M."/>
            <person name="Diez M.S."/>
            <person name="Solano J."/>
            <person name="Bargiela R."/>
            <person name="Golyshina O.V."/>
            <person name="Manteca A."/>
            <person name="Ramos J.L."/>
            <person name="Gallego J.R."/>
            <person name="Llorente I."/>
            <person name="Martins Dos Santos V.A."/>
            <person name="Jensen O.N."/>
            <person name="Pelaez A.I."/>
            <person name="Sanchez J."/>
            <person name="Ferrer M."/>
        </authorList>
    </citation>
    <scope>NUCLEOTIDE SEQUENCE</scope>
</reference>
<feature type="non-terminal residue" evidence="1">
    <location>
        <position position="1"/>
    </location>
</feature>
<dbReference type="AlphaFoldDB" id="T0Z2M2"/>
<name>T0Z2M2_9ZZZZ</name>
<dbReference type="EMBL" id="AUZZ01008086">
    <property type="protein sequence ID" value="EQD39503.1"/>
    <property type="molecule type" value="Genomic_DNA"/>
</dbReference>
<sequence length="114" mass="13206">LWSDARQPAVATRVEYLSCADRVANILQTNVGKLAVTSRYTTRQDTDIIPARRHYTLQNGTRGNRPNRTGIQETLMLYQAERGRPRARRMLTEIDPIQRRLYDLFGLDSYAPKR</sequence>
<comment type="caution">
    <text evidence="1">The sequence shown here is derived from an EMBL/GenBank/DDBJ whole genome shotgun (WGS) entry which is preliminary data.</text>
</comment>
<organism evidence="1">
    <name type="scientific">mine drainage metagenome</name>
    <dbReference type="NCBI Taxonomy" id="410659"/>
    <lineage>
        <taxon>unclassified sequences</taxon>
        <taxon>metagenomes</taxon>
        <taxon>ecological metagenomes</taxon>
    </lineage>
</organism>
<proteinExistence type="predicted"/>